<keyword evidence="1" id="KW-0675">Receptor</keyword>
<keyword evidence="8" id="KW-0472">Membrane</keyword>
<evidence type="ECO:0000256" key="2">
    <source>
        <dbReference type="ARBA" id="ARBA00022606"/>
    </source>
</evidence>
<dbReference type="GO" id="GO:0009881">
    <property type="term" value="F:photoreceptor activity"/>
    <property type="evidence" value="ECO:0007669"/>
    <property type="project" value="UniProtKB-KW"/>
</dbReference>
<dbReference type="CDD" id="cd00130">
    <property type="entry name" value="PAS"/>
    <property type="match status" value="2"/>
</dbReference>
<feature type="compositionally biased region" description="Acidic residues" evidence="7">
    <location>
        <begin position="1452"/>
        <end position="1475"/>
    </location>
</feature>
<dbReference type="SMART" id="SM00091">
    <property type="entry name" value="PAS"/>
    <property type="match status" value="3"/>
</dbReference>
<feature type="transmembrane region" description="Helical" evidence="8">
    <location>
        <begin position="353"/>
        <end position="373"/>
    </location>
</feature>
<feature type="compositionally biased region" description="Basic and acidic residues" evidence="7">
    <location>
        <begin position="1809"/>
        <end position="1833"/>
    </location>
</feature>
<feature type="compositionally biased region" description="Low complexity" evidence="7">
    <location>
        <begin position="1941"/>
        <end position="1953"/>
    </location>
</feature>
<dbReference type="Gene3D" id="3.30.450.20">
    <property type="entry name" value="PAS domain"/>
    <property type="match status" value="1"/>
</dbReference>
<feature type="compositionally biased region" description="Low complexity" evidence="7">
    <location>
        <begin position="15"/>
        <end position="25"/>
    </location>
</feature>
<feature type="region of interest" description="Disordered" evidence="7">
    <location>
        <begin position="2249"/>
        <end position="2328"/>
    </location>
</feature>
<evidence type="ECO:0000256" key="4">
    <source>
        <dbReference type="ARBA" id="ARBA00022741"/>
    </source>
</evidence>
<feature type="compositionally biased region" description="Gly residues" evidence="7">
    <location>
        <begin position="1896"/>
        <end position="1919"/>
    </location>
</feature>
<evidence type="ECO:0000259" key="9">
    <source>
        <dbReference type="PROSITE" id="PS50112"/>
    </source>
</evidence>
<evidence type="ECO:0000256" key="3">
    <source>
        <dbReference type="ARBA" id="ARBA00022679"/>
    </source>
</evidence>
<feature type="transmembrane region" description="Helical" evidence="8">
    <location>
        <begin position="167"/>
        <end position="194"/>
    </location>
</feature>
<feature type="compositionally biased region" description="Gly residues" evidence="7">
    <location>
        <begin position="2273"/>
        <end position="2292"/>
    </location>
</feature>
<feature type="compositionally biased region" description="Basic and acidic residues" evidence="7">
    <location>
        <begin position="1314"/>
        <end position="1324"/>
    </location>
</feature>
<feature type="transmembrane region" description="Helical" evidence="8">
    <location>
        <begin position="2605"/>
        <end position="2626"/>
    </location>
</feature>
<evidence type="ECO:0000256" key="5">
    <source>
        <dbReference type="ARBA" id="ARBA00022777"/>
    </source>
</evidence>
<feature type="compositionally biased region" description="Acidic residues" evidence="7">
    <location>
        <begin position="1739"/>
        <end position="1749"/>
    </location>
</feature>
<dbReference type="InterPro" id="IPR000014">
    <property type="entry name" value="PAS"/>
</dbReference>
<evidence type="ECO:0000256" key="7">
    <source>
        <dbReference type="SAM" id="MobiDB-lite"/>
    </source>
</evidence>
<keyword evidence="2" id="KW-0716">Sensory transduction</keyword>
<feature type="transmembrane region" description="Helical" evidence="8">
    <location>
        <begin position="1989"/>
        <end position="2011"/>
    </location>
</feature>
<dbReference type="SUPFAM" id="SSF55785">
    <property type="entry name" value="PYP-like sensor domain (PAS domain)"/>
    <property type="match status" value="1"/>
</dbReference>
<evidence type="ECO:0000313" key="10">
    <source>
        <dbReference type="EMBL" id="GIL48857.1"/>
    </source>
</evidence>
<feature type="transmembrane region" description="Helical" evidence="8">
    <location>
        <begin position="218"/>
        <end position="241"/>
    </location>
</feature>
<dbReference type="GO" id="GO:0016301">
    <property type="term" value="F:kinase activity"/>
    <property type="evidence" value="ECO:0007669"/>
    <property type="project" value="UniProtKB-KW"/>
</dbReference>
<evidence type="ECO:0000256" key="6">
    <source>
        <dbReference type="ARBA" id="ARBA00022840"/>
    </source>
</evidence>
<feature type="region of interest" description="Disordered" evidence="7">
    <location>
        <begin position="1895"/>
        <end position="1953"/>
    </location>
</feature>
<protein>
    <recommendedName>
        <fullName evidence="9">PAS domain-containing protein</fullName>
    </recommendedName>
</protein>
<feature type="transmembrane region" description="Helical" evidence="8">
    <location>
        <begin position="130"/>
        <end position="155"/>
    </location>
</feature>
<feature type="region of interest" description="Disordered" evidence="7">
    <location>
        <begin position="1631"/>
        <end position="1674"/>
    </location>
</feature>
<feature type="compositionally biased region" description="Basic residues" evidence="7">
    <location>
        <begin position="1479"/>
        <end position="1495"/>
    </location>
</feature>
<evidence type="ECO:0000313" key="11">
    <source>
        <dbReference type="Proteomes" id="UP000747399"/>
    </source>
</evidence>
<feature type="region of interest" description="Disordered" evidence="7">
    <location>
        <begin position="1"/>
        <end position="30"/>
    </location>
</feature>
<dbReference type="InterPro" id="IPR052994">
    <property type="entry name" value="Tiny_macrocysts_regulators"/>
</dbReference>
<feature type="transmembrane region" description="Helical" evidence="8">
    <location>
        <begin position="253"/>
        <end position="276"/>
    </location>
</feature>
<feature type="compositionally biased region" description="Low complexity" evidence="7">
    <location>
        <begin position="1428"/>
        <end position="1441"/>
    </location>
</feature>
<feature type="compositionally biased region" description="Low complexity" evidence="7">
    <location>
        <begin position="1687"/>
        <end position="1703"/>
    </location>
</feature>
<name>A0A8J4AW30_9CHLO</name>
<evidence type="ECO:0000256" key="1">
    <source>
        <dbReference type="ARBA" id="ARBA00022543"/>
    </source>
</evidence>
<feature type="domain" description="PAS" evidence="9">
    <location>
        <begin position="618"/>
        <end position="688"/>
    </location>
</feature>
<feature type="compositionally biased region" description="Gly residues" evidence="7">
    <location>
        <begin position="1418"/>
        <end position="1427"/>
    </location>
</feature>
<dbReference type="Pfam" id="PF13426">
    <property type="entry name" value="PAS_9"/>
    <property type="match status" value="1"/>
</dbReference>
<keyword evidence="8" id="KW-1133">Transmembrane helix</keyword>
<keyword evidence="5" id="KW-0418">Kinase</keyword>
<feature type="transmembrane region" description="Helical" evidence="8">
    <location>
        <begin position="2192"/>
        <end position="2215"/>
    </location>
</feature>
<feature type="region of interest" description="Disordered" evidence="7">
    <location>
        <begin position="1801"/>
        <end position="1873"/>
    </location>
</feature>
<dbReference type="EMBL" id="BNCO01000006">
    <property type="protein sequence ID" value="GIL48857.1"/>
    <property type="molecule type" value="Genomic_DNA"/>
</dbReference>
<feature type="transmembrane region" description="Helical" evidence="8">
    <location>
        <begin position="282"/>
        <end position="302"/>
    </location>
</feature>
<sequence>MKESGDVSENGSVGGRSSSHSETSSQAEANKFLNKRNQNANEAEEDDLLEQSRTFQEAIFHSMYILVRARVTEHWKLAVGKLVLELLIPFLVVFNPSGGWPIDTSNPVWLVVRWALPRVPILKIWDYNTYIVIFYLLVGLIYAVLVAVAVLTLAMRRQEHSRWLRKFGSLLQLVTDTLFSVLFAAVLDFLVFFFDCDFGEKQRNHKFWIDKNCMDGDYIIHLCVAGTTTIVYFAASMTLLVASCELNPVAKGLLACPAAVTRVKILAFKAALVIAACTLDSVPRIQAIVMLVAVGYISWLSFSKLPFLRPYVNEAWTGGWIGVSYTVVLNAAWKFQYKHIDPRDGHSYMKKVLYGILPSVLVGAVLTECWWRWRMRAVRKFRDLAPNVKLKKVHKFSTPENVELLSRGMRKFDIDGLVVEEMVQLGETIIKCGMAVFPGDVGLLILTANYLMEVKRDGPAARTQLQLALKGGPSVIQRYQIFSTIENSKRLKDGQEGQLDLQSYVEFKRNYRAVIRLHKEALSAQRDYWQLLMRSQVKTGAIRSALEAMDQAADAAQQVYRRVLERYPNNGKLLRCYGKFLEDVQNNPAAAGRVYMEAARNGGADGLLSLDLKIQGADKPEFLTSMDLHEDACVVINAEGKILMVNACVSTLLGYSKADLEGANVSVLMPQPFSGRHSSYLSRYVQGGQPRILDTVRDVVALHKERYVMPLRLCVTKLSGIGTDAVFLGLLRPEPLDIRNTRAWVAPNGVILCTDPQFSSLTGLINDDMVGRSFQSLVADAMEADSLLELCKEATYETLTSGTIVRHMDLLHKYLPPVPVEVRVTIGGTDMQRIFVLNAQRVHDTAEGLMVVDHRGALTFATWDLAAMLGYSLKSFLKMKLEQLLPQPFSTMHGRFLRDQPITLPPVSCRAGSVVHFVNSNGANVHVRLKITAKDDDRGGHLHHVVQVSKVDVSSHEAMYGDKRLQLFCSMDGKILLVDCPNSSIFGFLASELVGSSLADCIDVFNDWRAHAGAEQLELFLWSLLDKEEEMPGTSWQVKVLSHSHDEEGLILPNINRKAPARLSAIHSRGISACLQAELIDLSEMDSESSLLLTMGKQAGDGIDGASGATLHTSVAGGKPGLRRVSAAGVRRGSMPGATIGGSGGAGAPAAAAASSWARITLWRRSLLSGVLELDESLVIRKADVNTGLITGHPPSMLPRMPLSGLIDIPRGVSWDELMHRGRMKKSALKGGASAVVSPMRRLLGKLPDGGTIALSLQGVAGVSATGRIIATIHPDSSFPGKPGNIFRALGLEATISRRKKVAATDAGGGQRNKSNERRGREEQQQQQQEEENEEEGGNSSEDALLAEGKQSKQKGSKKKGEFVSEQAIRLRGSDGDHGDASADHEGGLPREGVGLPFGRKTRSRIPTAREGDQDSGGDAGGDGSNDGDGSSVAASFVGSAQISSGRSNDRDQDDMEEEAQEDMGKEEEEEEDEDGVGRRRRGSSSGTQKHRGHYYKGGEVDAAGMAGQPHLHRDARSHPDFIAMWARWLSRAMTAALAAQAHRLLEHKEAEEGSVGSGNGQLGDALHVVYAGPNRPASRERGAGGATLSTTAAHNNNNFCKQGNSGTAALSLPAEGPAEDPLEAYDGHLTSRHHHSRSSASTDRGAEAPSRGLQRGGPRQADSAEAAPGETQPIQRPLALPLQTEADAPSAAAAPTAAAAAAMEMHTKAGKKGKKGKGPKGTGKRKSSPRLRFKDSKDDEEDGDDGDDGGSGGGGGASQKKTGNHRRDHDNDDGGGDGGGAGGNSVEASLIGWRAVRIQAGTAHGRRRGDVEGRMLRFADAARGDSPRRREGSPPQRRSSAAVQQAAEAEAEGEGEEDDGDDDEAYQEIKRRASMVETNKMLAAAAEGFNPLKARGGGGGGDGGSNASGGGGRGGGGMSVNDAASSQADDDDTASKGPGSSAFSDSSSMADADAAAADPRRARLLKRITKLVAGPGLAEVLSRLKSRVLLLLAAMLITHITCYIILFGLIKGQFSYVRGVHQLALAADRTQVAVARSAVIEFCSRPGVAPVGVCEMPLEAVVNDVRHALDDLESYHQAIYLGTSSGHGSPIMGRELFRLWTNPVYDYRLFLDVANARWMNRTLGLFQLGNHFIAAGRELLYWAPHNKGNISHLRSFQFLQVNGPWSLFQAYTVSLDYLSEEALGHISRLQLWVLVLLVVEAAVVQCSCVTFQWLMIWRMEKERRGTLLIGLSLPAPIMRILANRPLAVMEDSDGEEEDGKRRGEENGDVEDGGGGGSVRSGGSGGGSGGGRINRALSAGDARGGTKMTYGRQDAQSSAVASGGGLQRMPSERVAGVEELLGKFGIGGGGGDSGSGNGRSTGSIAATKNNGLMIQNQGWGVSVNGKFLGPSAANLLKFMIPLALWQVALGGILSVSYSDLHRMEQPLVILNMASRVIYRYSRLRMVAFLLVAAASPTQRAEWRAILLNEIGNLQSEYETLMYGGMAKTQEGSVFQYEVPASTFESSTIARDFFQQKRCFRWDQSQCYTPASPYYAVTHHGLDVMLRRILSEMILLAKDDDVDAVYNGTRYTTMYRVGVRDLYEGLHTSASLFQSVMLDRYQSIKLLHIVMLIITILLIVSYMALILRPYLASVAREAHCLAGLLSHVPAECDVLAHTRQVLKAHAKFLTPSRRRHRSGKGDMKAGGTNRQGSALLILGGRAGSGRKGVAGAGDVFSEERLSRRGSGTSFRTIVRQGSGLSTASAGDVSAAGGKRTGIGMGKGGVAALTKGRV</sequence>
<dbReference type="InterPro" id="IPR035965">
    <property type="entry name" value="PAS-like_dom_sf"/>
</dbReference>
<dbReference type="NCBIfam" id="TIGR00229">
    <property type="entry name" value="sensory_box"/>
    <property type="match status" value="1"/>
</dbReference>
<dbReference type="PANTHER" id="PTHR31600">
    <property type="entry name" value="TINY MACROCYSTS PROTEIN B-RELATED"/>
    <property type="match status" value="1"/>
</dbReference>
<reference evidence="10" key="1">
    <citation type="journal article" date="2021" name="Proc. Natl. Acad. Sci. U.S.A.">
        <title>Three genomes in the algal genus Volvox reveal the fate of a haploid sex-determining region after a transition to homothallism.</title>
        <authorList>
            <person name="Yamamoto K."/>
            <person name="Hamaji T."/>
            <person name="Kawai-Toyooka H."/>
            <person name="Matsuzaki R."/>
            <person name="Takahashi F."/>
            <person name="Nishimura Y."/>
            <person name="Kawachi M."/>
            <person name="Noguchi H."/>
            <person name="Minakuchi Y."/>
            <person name="Umen J.G."/>
            <person name="Toyoda A."/>
            <person name="Nozaki H."/>
        </authorList>
    </citation>
    <scope>NUCLEOTIDE SEQUENCE</scope>
    <source>
        <strain evidence="10">NIES-3780</strain>
    </source>
</reference>
<dbReference type="FunFam" id="3.30.450.20:FF:000060">
    <property type="entry name" value="Sensor protein FixL"/>
    <property type="match status" value="1"/>
</dbReference>
<keyword evidence="6" id="KW-0067">ATP-binding</keyword>
<keyword evidence="11" id="KW-1185">Reference proteome</keyword>
<keyword evidence="1" id="KW-0157">Chromophore</keyword>
<keyword evidence="1" id="KW-0600">Photoreceptor protein</keyword>
<accession>A0A8J4AW30</accession>
<dbReference type="PANTHER" id="PTHR31600:SF2">
    <property type="entry name" value="GAMETE ENRICHED GENE 10 PROTEIN-RELATED"/>
    <property type="match status" value="1"/>
</dbReference>
<feature type="region of interest" description="Disordered" evidence="7">
    <location>
        <begin position="1300"/>
        <end position="1495"/>
    </location>
</feature>
<comment type="caution">
    <text evidence="10">The sequence shown here is derived from an EMBL/GenBank/DDBJ whole genome shotgun (WGS) entry which is preliminary data.</text>
</comment>
<feature type="compositionally biased region" description="Acidic residues" evidence="7">
    <location>
        <begin position="1850"/>
        <end position="1867"/>
    </location>
</feature>
<gene>
    <name evidence="10" type="ORF">Vafri_5291</name>
</gene>
<feature type="compositionally biased region" description="Basic residues" evidence="7">
    <location>
        <begin position="1709"/>
        <end position="1732"/>
    </location>
</feature>
<feature type="compositionally biased region" description="Basic and acidic residues" evidence="7">
    <location>
        <begin position="1372"/>
        <end position="1389"/>
    </location>
</feature>
<dbReference type="Proteomes" id="UP000747399">
    <property type="component" value="Unassembled WGS sequence"/>
</dbReference>
<feature type="region of interest" description="Disordered" evidence="7">
    <location>
        <begin position="1686"/>
        <end position="1787"/>
    </location>
</feature>
<dbReference type="Pfam" id="PF25474">
    <property type="entry name" value="TPR_TmcB"/>
    <property type="match status" value="1"/>
</dbReference>
<keyword evidence="3" id="KW-0808">Transferase</keyword>
<dbReference type="InterPro" id="IPR057352">
    <property type="entry name" value="TPR_TmcB/C"/>
</dbReference>
<evidence type="ECO:0000256" key="8">
    <source>
        <dbReference type="SAM" id="Phobius"/>
    </source>
</evidence>
<dbReference type="PROSITE" id="PS50112">
    <property type="entry name" value="PAS"/>
    <property type="match status" value="1"/>
</dbReference>
<keyword evidence="8" id="KW-0812">Transmembrane</keyword>
<organism evidence="10 11">
    <name type="scientific">Volvox africanus</name>
    <dbReference type="NCBI Taxonomy" id="51714"/>
    <lineage>
        <taxon>Eukaryota</taxon>
        <taxon>Viridiplantae</taxon>
        <taxon>Chlorophyta</taxon>
        <taxon>core chlorophytes</taxon>
        <taxon>Chlorophyceae</taxon>
        <taxon>CS clade</taxon>
        <taxon>Chlamydomonadales</taxon>
        <taxon>Volvocaceae</taxon>
        <taxon>Volvox</taxon>
    </lineage>
</organism>
<feature type="transmembrane region" description="Helical" evidence="8">
    <location>
        <begin position="314"/>
        <end position="333"/>
    </location>
</feature>
<keyword evidence="4" id="KW-0547">Nucleotide-binding</keyword>
<proteinExistence type="predicted"/>
<dbReference type="GO" id="GO:0005524">
    <property type="term" value="F:ATP binding"/>
    <property type="evidence" value="ECO:0007669"/>
    <property type="project" value="UniProtKB-KW"/>
</dbReference>